<dbReference type="eggNOG" id="COG2834">
    <property type="taxonomic scope" value="Bacteria"/>
</dbReference>
<proteinExistence type="inferred from homology"/>
<keyword evidence="12" id="KW-1185">Reference proteome</keyword>
<evidence type="ECO:0000313" key="11">
    <source>
        <dbReference type="EMBL" id="BAO00693.1"/>
    </source>
</evidence>
<dbReference type="GO" id="GO:0042953">
    <property type="term" value="P:lipoprotein transport"/>
    <property type="evidence" value="ECO:0007669"/>
    <property type="project" value="InterPro"/>
</dbReference>
<dbReference type="Gene3D" id="2.50.20.10">
    <property type="entry name" value="Lipoprotein localisation LolA/LolB/LppX"/>
    <property type="match status" value="1"/>
</dbReference>
<dbReference type="GO" id="GO:0030288">
    <property type="term" value="C:outer membrane-bounded periplasmic space"/>
    <property type="evidence" value="ECO:0007669"/>
    <property type="project" value="TreeGrafter"/>
</dbReference>
<name>U3U9S6_9GAMM</name>
<comment type="similarity">
    <text evidence="2 10">Belongs to the LolA family.</text>
</comment>
<dbReference type="PANTHER" id="PTHR35869:SF1">
    <property type="entry name" value="OUTER-MEMBRANE LIPOPROTEIN CARRIER PROTEIN"/>
    <property type="match status" value="1"/>
</dbReference>
<comment type="subcellular location">
    <subcellularLocation>
        <location evidence="1 10">Periplasm</location>
    </subcellularLocation>
</comment>
<gene>
    <name evidence="10" type="primary">lolA</name>
    <name evidence="11" type="ORF">HHS_07230</name>
</gene>
<evidence type="ECO:0000256" key="5">
    <source>
        <dbReference type="ARBA" id="ARBA00022448"/>
    </source>
</evidence>
<keyword evidence="5 10" id="KW-0813">Transport</keyword>
<dbReference type="NCBIfam" id="TIGR00547">
    <property type="entry name" value="lolA"/>
    <property type="match status" value="1"/>
</dbReference>
<evidence type="ECO:0000256" key="6">
    <source>
        <dbReference type="ARBA" id="ARBA00022729"/>
    </source>
</evidence>
<evidence type="ECO:0000256" key="9">
    <source>
        <dbReference type="ARBA" id="ARBA00023186"/>
    </source>
</evidence>
<accession>U3U9S6</accession>
<evidence type="ECO:0000256" key="8">
    <source>
        <dbReference type="ARBA" id="ARBA00022927"/>
    </source>
</evidence>
<dbReference type="HAMAP" id="MF_00240">
    <property type="entry name" value="LolA"/>
    <property type="match status" value="1"/>
</dbReference>
<keyword evidence="7 10" id="KW-0574">Periplasm</keyword>
<protein>
    <recommendedName>
        <fullName evidence="4 10">Outer-membrane lipoprotein carrier protein</fullName>
    </recommendedName>
</protein>
<dbReference type="OrthoDB" id="9787361at2"/>
<feature type="signal peptide" evidence="10">
    <location>
        <begin position="1"/>
        <end position="21"/>
    </location>
</feature>
<dbReference type="EMBL" id="AP012554">
    <property type="protein sequence ID" value="BAO00693.1"/>
    <property type="molecule type" value="Genomic_DNA"/>
</dbReference>
<evidence type="ECO:0000256" key="2">
    <source>
        <dbReference type="ARBA" id="ARBA00007615"/>
    </source>
</evidence>
<evidence type="ECO:0000256" key="3">
    <source>
        <dbReference type="ARBA" id="ARBA00011245"/>
    </source>
</evidence>
<dbReference type="GO" id="GO:0044874">
    <property type="term" value="P:lipoprotein localization to outer membrane"/>
    <property type="evidence" value="ECO:0007669"/>
    <property type="project" value="UniProtKB-UniRule"/>
</dbReference>
<dbReference type="Proteomes" id="UP000016900">
    <property type="component" value="Chromosome"/>
</dbReference>
<keyword evidence="6 10" id="KW-0732">Signal</keyword>
<feature type="chain" id="PRO_5041750186" description="Outer-membrane lipoprotein carrier protein" evidence="10">
    <location>
        <begin position="22"/>
        <end position="211"/>
    </location>
</feature>
<comment type="subunit">
    <text evidence="3 10">Monomer.</text>
</comment>
<reference evidence="11 12" key="1">
    <citation type="submission" date="2012-10" db="EMBL/GenBank/DDBJ databases">
        <title>Genome sequence of the symbiont of the pentatomidae stink bug Halyomorpha halys.</title>
        <authorList>
            <person name="Kobayashi H."/>
            <person name="Fujii-Muramatsu R."/>
            <person name="Takeishi K."/>
            <person name="Noda H."/>
        </authorList>
    </citation>
    <scope>NUCLEOTIDE SEQUENCE [LARGE SCALE GENOMIC DNA]</scope>
</reference>
<dbReference type="InterPro" id="IPR018323">
    <property type="entry name" value="OM_lipoprot_carrier_LolA_Pbac"/>
</dbReference>
<dbReference type="CDD" id="cd16325">
    <property type="entry name" value="LolA"/>
    <property type="match status" value="1"/>
</dbReference>
<dbReference type="InterPro" id="IPR004564">
    <property type="entry name" value="OM_lipoprot_carrier_LolA-like"/>
</dbReference>
<sequence length="211" mass="24563" precursor="true">MKLLIIICSFLIGCSSKIALADASNNLQYRLNQVNSFHVFFSQTVTDTNGVNIHNGKGELWVKHPNLFNWHIQLPDENFIISDGKNLWFYNPYISQVSVNFLQNMIDNTPFILFTRNKKSDWKNYTIKQQGDQFEVIPKANDTNLKKFTITVTSLGIIRKFSTIEQDGQCNSYQFDNQNNGEINSDKFIIKFPKWVTVDDQREYNSDHFSE</sequence>
<dbReference type="RefSeq" id="WP_022564712.1">
    <property type="nucleotide sequence ID" value="NZ_CP010907.1"/>
</dbReference>
<dbReference type="SUPFAM" id="SSF89392">
    <property type="entry name" value="Prokaryotic lipoproteins and lipoprotein localization factors"/>
    <property type="match status" value="1"/>
</dbReference>
<dbReference type="AlphaFoldDB" id="U3U9S6"/>
<evidence type="ECO:0000313" key="12">
    <source>
        <dbReference type="Proteomes" id="UP000016900"/>
    </source>
</evidence>
<dbReference type="InterPro" id="IPR029046">
    <property type="entry name" value="LolA/LolB/LppX"/>
</dbReference>
<comment type="function">
    <text evidence="10">Participates in the translocation of lipoproteins from the inner membrane to the outer membrane. Only forms a complex with a lipoprotein if the residue after the N-terminal Cys is not an aspartate (The Asp acts as a targeting signal to indicate that the lipoprotein should stay in the inner membrane).</text>
</comment>
<evidence type="ECO:0000256" key="10">
    <source>
        <dbReference type="HAMAP-Rule" id="MF_00240"/>
    </source>
</evidence>
<keyword evidence="9 10" id="KW-0143">Chaperone</keyword>
<keyword evidence="8 10" id="KW-0653">Protein transport</keyword>
<evidence type="ECO:0000256" key="7">
    <source>
        <dbReference type="ARBA" id="ARBA00022764"/>
    </source>
</evidence>
<dbReference type="KEGG" id="hhs:HHS_07230"/>
<dbReference type="KEGG" id="pck:BMSBPS_0357"/>
<dbReference type="STRING" id="1235990.BMSBPS_0357"/>
<evidence type="ECO:0000256" key="4">
    <source>
        <dbReference type="ARBA" id="ARBA00014035"/>
    </source>
</evidence>
<dbReference type="PATRIC" id="fig|1235990.3.peg.720"/>
<evidence type="ECO:0000256" key="1">
    <source>
        <dbReference type="ARBA" id="ARBA00004418"/>
    </source>
</evidence>
<organism evidence="11 12">
    <name type="scientific">Candidatus Pantoea carbekii</name>
    <dbReference type="NCBI Taxonomy" id="1235990"/>
    <lineage>
        <taxon>Bacteria</taxon>
        <taxon>Pseudomonadati</taxon>
        <taxon>Pseudomonadota</taxon>
        <taxon>Gammaproteobacteria</taxon>
        <taxon>Enterobacterales</taxon>
        <taxon>Erwiniaceae</taxon>
        <taxon>Pantoea</taxon>
    </lineage>
</organism>
<dbReference type="PANTHER" id="PTHR35869">
    <property type="entry name" value="OUTER-MEMBRANE LIPOPROTEIN CARRIER PROTEIN"/>
    <property type="match status" value="1"/>
</dbReference>
<dbReference type="Pfam" id="PF03548">
    <property type="entry name" value="LolA"/>
    <property type="match status" value="1"/>
</dbReference>